<dbReference type="AlphaFoldDB" id="A0A4Q9LS91"/>
<comment type="caution">
    <text evidence="2">The sequence shown here is derived from an EMBL/GenBank/DDBJ whole genome shotgun (WGS) entry which is preliminary data.</text>
</comment>
<evidence type="ECO:0000313" key="3">
    <source>
        <dbReference type="Proteomes" id="UP000292282"/>
    </source>
</evidence>
<protein>
    <submittedName>
        <fullName evidence="2">Uncharacterized protein</fullName>
    </submittedName>
</protein>
<reference evidence="2 3" key="1">
    <citation type="submission" date="2017-12" db="EMBL/GenBank/DDBJ databases">
        <authorList>
            <person name="Pombert J.-F."/>
            <person name="Haag K.L."/>
            <person name="Ebert D."/>
        </authorList>
    </citation>
    <scope>NUCLEOTIDE SEQUENCE [LARGE SCALE GENOMIC DNA]</scope>
    <source>
        <strain evidence="2">IL-G-3</strain>
    </source>
</reference>
<proteinExistence type="predicted"/>
<feature type="chain" id="PRO_5020462910" evidence="1">
    <location>
        <begin position="19"/>
        <end position="320"/>
    </location>
</feature>
<gene>
    <name evidence="2" type="ORF">CWI38_1208p0020</name>
</gene>
<evidence type="ECO:0000256" key="1">
    <source>
        <dbReference type="SAM" id="SignalP"/>
    </source>
</evidence>
<dbReference type="VEuPathDB" id="MicrosporidiaDB:CWI38_1208p0020"/>
<dbReference type="Proteomes" id="UP000292282">
    <property type="component" value="Unassembled WGS sequence"/>
</dbReference>
<evidence type="ECO:0000313" key="2">
    <source>
        <dbReference type="EMBL" id="TBU11433.1"/>
    </source>
</evidence>
<sequence length="320" mass="39028">MKFNQWCCFIQLFRKTLILNILVFINSSNERDIIFNLVKDNKESDFKLVIDETKPKCMCQYQRSSILEEKNEKKNQKIQNNTYIISNFEKNLFKFDKFGNLNDNNPSIEIFHCHHIKEADFLIFYDILISYYLQDDKMTNDRFYTVLYFLEYFRIKQNNKLRNVLKTILYSLAKSDDIKHFKVDKVSFHFSKQEYFSHELFKKISQEYFKILNFKTPSKLSLFIKEKEIYIPNQYKGLYTEDKKYILMINNVFYSFFKEYIAENQKKPNLFILLLNTLDIKYLHVHYVRKTNLKVCCFVLKNLKKPIQEILFYYSPIYDE</sequence>
<feature type="signal peptide" evidence="1">
    <location>
        <begin position="1"/>
        <end position="18"/>
    </location>
</feature>
<dbReference type="EMBL" id="PITK01001208">
    <property type="protein sequence ID" value="TBU11433.1"/>
    <property type="molecule type" value="Genomic_DNA"/>
</dbReference>
<feature type="non-terminal residue" evidence="2">
    <location>
        <position position="320"/>
    </location>
</feature>
<accession>A0A4Q9LS91</accession>
<keyword evidence="3" id="KW-1185">Reference proteome</keyword>
<keyword evidence="1" id="KW-0732">Signal</keyword>
<name>A0A4Q9LS91_9MICR</name>
<organism evidence="2 3">
    <name type="scientific">Hamiltosporidium tvaerminnensis</name>
    <dbReference type="NCBI Taxonomy" id="1176355"/>
    <lineage>
        <taxon>Eukaryota</taxon>
        <taxon>Fungi</taxon>
        <taxon>Fungi incertae sedis</taxon>
        <taxon>Microsporidia</taxon>
        <taxon>Dubosqiidae</taxon>
        <taxon>Hamiltosporidium</taxon>
    </lineage>
</organism>